<feature type="compositionally biased region" description="Basic and acidic residues" evidence="2">
    <location>
        <begin position="479"/>
        <end position="508"/>
    </location>
</feature>
<feature type="compositionally biased region" description="Polar residues" evidence="2">
    <location>
        <begin position="818"/>
        <end position="829"/>
    </location>
</feature>
<feature type="compositionally biased region" description="Basic and acidic residues" evidence="2">
    <location>
        <begin position="665"/>
        <end position="718"/>
    </location>
</feature>
<dbReference type="EMBL" id="AZHB01000001">
    <property type="protein sequence ID" value="OAA73893.1"/>
    <property type="molecule type" value="Genomic_DNA"/>
</dbReference>
<feature type="compositionally biased region" description="Polar residues" evidence="2">
    <location>
        <begin position="155"/>
        <end position="166"/>
    </location>
</feature>
<dbReference type="GeneID" id="30017086"/>
<feature type="compositionally biased region" description="Basic and acidic residues" evidence="2">
    <location>
        <begin position="89"/>
        <end position="103"/>
    </location>
</feature>
<dbReference type="Gene3D" id="1.25.40.20">
    <property type="entry name" value="Ankyrin repeat-containing domain"/>
    <property type="match status" value="2"/>
</dbReference>
<evidence type="ECO:0000256" key="2">
    <source>
        <dbReference type="SAM" id="MobiDB-lite"/>
    </source>
</evidence>
<dbReference type="PANTHER" id="PTHR24149:SF14">
    <property type="entry name" value="ANKYRIN REPEAT DOMAIN 12"/>
    <property type="match status" value="1"/>
</dbReference>
<gene>
    <name evidence="5" type="ORF">ISF_00794</name>
</gene>
<feature type="region of interest" description="Disordered" evidence="2">
    <location>
        <begin position="478"/>
        <end position="531"/>
    </location>
</feature>
<evidence type="ECO:0000256" key="1">
    <source>
        <dbReference type="PROSITE-ProRule" id="PRU00023"/>
    </source>
</evidence>
<dbReference type="SMART" id="SM00248">
    <property type="entry name" value="ANK"/>
    <property type="match status" value="4"/>
</dbReference>
<evidence type="ECO:0000313" key="6">
    <source>
        <dbReference type="Proteomes" id="UP000076744"/>
    </source>
</evidence>
<dbReference type="RefSeq" id="XP_018708851.1">
    <property type="nucleotide sequence ID" value="XM_018844401.1"/>
</dbReference>
<feature type="compositionally biased region" description="Basic and acidic residues" evidence="2">
    <location>
        <begin position="871"/>
        <end position="912"/>
    </location>
</feature>
<name>A0A168EJN3_CORFA</name>
<protein>
    <submittedName>
        <fullName evidence="5">Ankyrin repeat-containing domain protein</fullName>
    </submittedName>
</protein>
<comment type="caution">
    <text evidence="5">The sequence shown here is derived from an EMBL/GenBank/DDBJ whole genome shotgun (WGS) entry which is preliminary data.</text>
</comment>
<dbReference type="Pfam" id="PF24513">
    <property type="entry name" value="DUF7593"/>
    <property type="match status" value="1"/>
</dbReference>
<evidence type="ECO:0000259" key="3">
    <source>
        <dbReference type="Pfam" id="PF24513"/>
    </source>
</evidence>
<feature type="compositionally biased region" description="Basic residues" evidence="2">
    <location>
        <begin position="167"/>
        <end position="177"/>
    </location>
</feature>
<feature type="compositionally biased region" description="Basic and acidic residues" evidence="2">
    <location>
        <begin position="28"/>
        <end position="47"/>
    </location>
</feature>
<feature type="compositionally biased region" description="Polar residues" evidence="2">
    <location>
        <begin position="279"/>
        <end position="289"/>
    </location>
</feature>
<feature type="compositionally biased region" description="Low complexity" evidence="2">
    <location>
        <begin position="104"/>
        <end position="120"/>
    </location>
</feature>
<feature type="compositionally biased region" description="Basic and acidic residues" evidence="2">
    <location>
        <begin position="962"/>
        <end position="1119"/>
    </location>
</feature>
<feature type="compositionally biased region" description="Basic and acidic residues" evidence="2">
    <location>
        <begin position="248"/>
        <end position="265"/>
    </location>
</feature>
<feature type="region of interest" description="Disordered" evidence="2">
    <location>
        <begin position="665"/>
        <end position="1119"/>
    </location>
</feature>
<dbReference type="PROSITE" id="PS50088">
    <property type="entry name" value="ANK_REPEAT"/>
    <property type="match status" value="2"/>
</dbReference>
<proteinExistence type="predicted"/>
<evidence type="ECO:0000259" key="4">
    <source>
        <dbReference type="Pfam" id="PF24521"/>
    </source>
</evidence>
<keyword evidence="1" id="KW-0040">ANK repeat</keyword>
<feature type="compositionally biased region" description="Low complexity" evidence="2">
    <location>
        <begin position="509"/>
        <end position="519"/>
    </location>
</feature>
<dbReference type="PANTHER" id="PTHR24149">
    <property type="entry name" value="ANKYRIN REPEAT DOMAIN-CONTAINING PROTEIN 12"/>
    <property type="match status" value="1"/>
</dbReference>
<organism evidence="5 6">
    <name type="scientific">Cordyceps fumosorosea (strain ARSEF 2679)</name>
    <name type="common">Isaria fumosorosea</name>
    <dbReference type="NCBI Taxonomy" id="1081104"/>
    <lineage>
        <taxon>Eukaryota</taxon>
        <taxon>Fungi</taxon>
        <taxon>Dikarya</taxon>
        <taxon>Ascomycota</taxon>
        <taxon>Pezizomycotina</taxon>
        <taxon>Sordariomycetes</taxon>
        <taxon>Hypocreomycetidae</taxon>
        <taxon>Hypocreales</taxon>
        <taxon>Cordycipitaceae</taxon>
        <taxon>Cordyceps</taxon>
    </lineage>
</organism>
<feature type="compositionally biased region" description="Basic and acidic residues" evidence="2">
    <location>
        <begin position="830"/>
        <end position="864"/>
    </location>
</feature>
<dbReference type="GO" id="GO:0005654">
    <property type="term" value="C:nucleoplasm"/>
    <property type="evidence" value="ECO:0007669"/>
    <property type="project" value="TreeGrafter"/>
</dbReference>
<feature type="region of interest" description="Disordered" evidence="2">
    <location>
        <begin position="1390"/>
        <end position="1433"/>
    </location>
</feature>
<dbReference type="InterPro" id="IPR056015">
    <property type="entry name" value="DUF7593"/>
</dbReference>
<feature type="compositionally biased region" description="Basic and acidic residues" evidence="2">
    <location>
        <begin position="934"/>
        <end position="953"/>
    </location>
</feature>
<feature type="compositionally biased region" description="Basic and acidic residues" evidence="2">
    <location>
        <begin position="804"/>
        <end position="816"/>
    </location>
</feature>
<sequence>MDAQNAAEADQARPSVASPQRRRGSQADSKHASVLDAKSGKPSEVKSKSGALSASAALAENSAEDRDSDAETIVLPGKDGHSPSKVRKVRQEDKSESDGDASKSKSTTKATKPDADTVTARAADPPRKKRLSISAGSRLADADAHSRSKDRAGSSGLSSAPNSPTQTHRRLQHRRQRSRSDAAPLSESDSDEYTTNKPSKPSLKDKARSGDRMTSQKRKAPKNESDDEADGRKARRQRTTSVSVEAGRNPRDARTSSRSHRDARTQSHSPPPRHHRRSNSTQLTSSNGLGQKKKRLPPPLQSTEYHSDDSSASGSPHPRSTKLKSLATPSNSESHMSPAKVGPHKKHLDAHGQTLLARACAKGEYDVVKQRLAERPEDLNWADYAGNTPLQIAALNGREDIVKLLIEAGCNLDCVNYEKDTPLLDAVDNGHLEVVKLLLDAGVNPRKANVNGEEPIDRVTDETDHAAEIRTLLIAAKKKAGDRMRTSEDRHSHHDLDARDSHAPDSPRRSPAAPSGRRSTTGRATKTRNDLLYMPLDDKTLRQAAGRGDEETVARILQVKDGFDDPESMVAAARGGHDLVIQLLLGLGGANADPGPVSSLPADFATPILAAIGQENIKVVRLLLEQQGFDPTRRFKGDAYYEIARNRQGPNWKQEEDILRAKYDEYKRTHKDGAPNKSPNRKEREREEKRTKRDEARADAKRERKTLQSPSREAETKRKTGSKLDNQASKRRSESFSTYGDEETPKRGPGRPRKEEKHPVEQAPDREASPTIQHKSSKTKRAESEAAIVSSDGESVKPRRKLVSKGELRGEREKKSRVSTGKEPSSPKISRNDETVEKQKLSEKYHDRTKALKRDPSRESDSTAKRHRKSTTPDRSGDAEKDETENSAKRRRLETDAPDKKSKRSALEDKTKKTNVKGGSDEDLVKDKKSKQAQRRESDRSASSEKIKIKSEDADVAMTEAPFKEPSAEKIAEAEAARKKEEEEAARKKEEEEAARKEKKRLEEEEARRLEEEEKKAREEERLRREAEAARLREEEERMRKEEEEKKRKEEEEKKRKEEEEEERRQREEEERLHREQLEREAQEAKRQQEEEERKERERRHREEVERKRAAREAEARRLREEEERARLDKLPPLLQWLQICPNPKQSSVAEKFRYMSGVRYDTIRPAATGTAEGREQWVLNTHVALLLGEKDLDLSRYTAWERSPVSHLAKKTLWRTEWELYSLLTEKYWDIGRQLPDYYSGEDPATISFETKQKLKQAAWERFMGTSMFFVKLSELLYTVPTMPHLRKVEMAVEYRELLESEAQAVGWQAPQKWKQDPGVERFHGFAPRHKYYIGGNFVREDVPTTHSISRTPFPDARKPRRGLVQVFPDDPEYEKLCLEQGLGHLVKGQHTPDLPNGARPSAMETRLLNGTNGHGHDHIAAPSVTVNGDSH</sequence>
<accession>A0A168EJN3</accession>
<dbReference type="InterPro" id="IPR002110">
    <property type="entry name" value="Ankyrin_rpt"/>
</dbReference>
<dbReference type="Pfam" id="PF24521">
    <property type="entry name" value="Ank_KRIT1"/>
    <property type="match status" value="1"/>
</dbReference>
<dbReference type="InterPro" id="IPR056485">
    <property type="entry name" value="ARM_KRIT1"/>
</dbReference>
<evidence type="ECO:0000313" key="5">
    <source>
        <dbReference type="EMBL" id="OAA73893.1"/>
    </source>
</evidence>
<dbReference type="Pfam" id="PF12796">
    <property type="entry name" value="Ank_2"/>
    <property type="match status" value="1"/>
</dbReference>
<feature type="repeat" description="ANK" evidence="1">
    <location>
        <begin position="418"/>
        <end position="450"/>
    </location>
</feature>
<feature type="domain" description="KRIT1 ARM-repeats" evidence="4">
    <location>
        <begin position="521"/>
        <end position="667"/>
    </location>
</feature>
<feature type="compositionally biased region" description="Low complexity" evidence="2">
    <location>
        <begin position="48"/>
        <end position="61"/>
    </location>
</feature>
<dbReference type="PROSITE" id="PS50297">
    <property type="entry name" value="ANK_REP_REGION"/>
    <property type="match status" value="2"/>
</dbReference>
<dbReference type="STRING" id="1081104.A0A168EJN3"/>
<feature type="compositionally biased region" description="Basic and acidic residues" evidence="2">
    <location>
        <begin position="140"/>
        <end position="152"/>
    </location>
</feature>
<feature type="domain" description="DUF7593" evidence="3">
    <location>
        <begin position="1127"/>
        <end position="1286"/>
    </location>
</feature>
<feature type="repeat" description="ANK" evidence="1">
    <location>
        <begin position="385"/>
        <end position="417"/>
    </location>
</feature>
<feature type="region of interest" description="Disordered" evidence="2">
    <location>
        <begin position="1"/>
        <end position="346"/>
    </location>
</feature>
<dbReference type="InterPro" id="IPR053210">
    <property type="entry name" value="ANKRD12"/>
</dbReference>
<feature type="compositionally biased region" description="Basic and acidic residues" evidence="2">
    <location>
        <begin position="752"/>
        <end position="768"/>
    </location>
</feature>
<dbReference type="SUPFAM" id="SSF48403">
    <property type="entry name" value="Ankyrin repeat"/>
    <property type="match status" value="1"/>
</dbReference>
<reference evidence="5 6" key="1">
    <citation type="journal article" date="2016" name="Genome Biol. Evol.">
        <title>Divergent and convergent evolution of fungal pathogenicity.</title>
        <authorList>
            <person name="Shang Y."/>
            <person name="Xiao G."/>
            <person name="Zheng P."/>
            <person name="Cen K."/>
            <person name="Zhan S."/>
            <person name="Wang C."/>
        </authorList>
    </citation>
    <scope>NUCLEOTIDE SEQUENCE [LARGE SCALE GENOMIC DNA]</scope>
    <source>
        <strain evidence="5 6">ARSEF 2679</strain>
    </source>
</reference>
<feature type="compositionally biased region" description="Basic and acidic residues" evidence="2">
    <location>
        <begin position="202"/>
        <end position="211"/>
    </location>
</feature>
<keyword evidence="6" id="KW-1185">Reference proteome</keyword>
<dbReference type="OrthoDB" id="194358at2759"/>
<dbReference type="InterPro" id="IPR036770">
    <property type="entry name" value="Ankyrin_rpt-contain_sf"/>
</dbReference>
<dbReference type="Proteomes" id="UP000076744">
    <property type="component" value="Unassembled WGS sequence"/>
</dbReference>